<reference evidence="9 10" key="1">
    <citation type="submission" date="2021-06" db="EMBL/GenBank/DDBJ databases">
        <title>Genome sequence of Babesia caballi.</title>
        <authorList>
            <person name="Yamagishi J."/>
            <person name="Kidaka T."/>
            <person name="Ochi A."/>
        </authorList>
    </citation>
    <scope>NUCLEOTIDE SEQUENCE [LARGE SCALE GENOMIC DNA]</scope>
    <source>
        <strain evidence="9">USDA-D6B2</strain>
    </source>
</reference>
<evidence type="ECO:0000256" key="5">
    <source>
        <dbReference type="ARBA" id="ARBA00023125"/>
    </source>
</evidence>
<comment type="similarity">
    <text evidence="1">Belongs to the DNA mismatch repair MutS family.</text>
</comment>
<evidence type="ECO:0000256" key="1">
    <source>
        <dbReference type="ARBA" id="ARBA00006271"/>
    </source>
</evidence>
<dbReference type="SMART" id="SM00533">
    <property type="entry name" value="MUTSd"/>
    <property type="match status" value="1"/>
</dbReference>
<evidence type="ECO:0000313" key="9">
    <source>
        <dbReference type="EMBL" id="GIX65746.1"/>
    </source>
</evidence>
<keyword evidence="3" id="KW-0227">DNA damage</keyword>
<dbReference type="InterPro" id="IPR007696">
    <property type="entry name" value="DNA_mismatch_repair_MutS_core"/>
</dbReference>
<dbReference type="Proteomes" id="UP001497744">
    <property type="component" value="Unassembled WGS sequence"/>
</dbReference>
<dbReference type="GO" id="GO:0140664">
    <property type="term" value="F:ATP-dependent DNA damage sensor activity"/>
    <property type="evidence" value="ECO:0007669"/>
    <property type="project" value="InterPro"/>
</dbReference>
<feature type="region of interest" description="Disordered" evidence="6">
    <location>
        <begin position="568"/>
        <end position="592"/>
    </location>
</feature>
<dbReference type="InterPro" id="IPR045076">
    <property type="entry name" value="MutS"/>
</dbReference>
<feature type="compositionally biased region" description="Low complexity" evidence="6">
    <location>
        <begin position="568"/>
        <end position="580"/>
    </location>
</feature>
<evidence type="ECO:0000256" key="3">
    <source>
        <dbReference type="ARBA" id="ARBA00022763"/>
    </source>
</evidence>
<dbReference type="InterPro" id="IPR016151">
    <property type="entry name" value="DNA_mismatch_repair_MutS_N"/>
</dbReference>
<name>A0AAV4LZV4_BABCB</name>
<dbReference type="GO" id="GO:0006298">
    <property type="term" value="P:mismatch repair"/>
    <property type="evidence" value="ECO:0007669"/>
    <property type="project" value="InterPro"/>
</dbReference>
<keyword evidence="4" id="KW-0067">ATP-binding</keyword>
<dbReference type="InterPro" id="IPR007695">
    <property type="entry name" value="DNA_mismatch_repair_MutS-lik_N"/>
</dbReference>
<dbReference type="PANTHER" id="PTHR11361:SF148">
    <property type="entry name" value="DNA MISMATCH REPAIR PROTEIN MSH6"/>
    <property type="match status" value="1"/>
</dbReference>
<dbReference type="GO" id="GO:0030983">
    <property type="term" value="F:mismatched DNA binding"/>
    <property type="evidence" value="ECO:0007669"/>
    <property type="project" value="InterPro"/>
</dbReference>
<dbReference type="Pfam" id="PF01624">
    <property type="entry name" value="MutS_I"/>
    <property type="match status" value="1"/>
</dbReference>
<dbReference type="GO" id="GO:0005524">
    <property type="term" value="F:ATP binding"/>
    <property type="evidence" value="ECO:0007669"/>
    <property type="project" value="UniProtKB-KW"/>
</dbReference>
<feature type="domain" description="DNA mismatch repair protein MutS core" evidence="7">
    <location>
        <begin position="778"/>
        <end position="1110"/>
    </location>
</feature>
<dbReference type="GeneID" id="94197227"/>
<dbReference type="EMBL" id="BPLF01000005">
    <property type="protein sequence ID" value="GIX65746.1"/>
    <property type="molecule type" value="Genomic_DNA"/>
</dbReference>
<dbReference type="SUPFAM" id="SSF48334">
    <property type="entry name" value="DNA repair protein MutS, domain III"/>
    <property type="match status" value="1"/>
</dbReference>
<feature type="compositionally biased region" description="Polar residues" evidence="6">
    <location>
        <begin position="221"/>
        <end position="232"/>
    </location>
</feature>
<dbReference type="Gene3D" id="3.40.1170.10">
    <property type="entry name" value="DNA repair protein MutS, domain I"/>
    <property type="match status" value="1"/>
</dbReference>
<dbReference type="PANTHER" id="PTHR11361">
    <property type="entry name" value="DNA MISMATCH REPAIR PROTEIN MUTS FAMILY MEMBER"/>
    <property type="match status" value="1"/>
</dbReference>
<dbReference type="InterPro" id="IPR000432">
    <property type="entry name" value="DNA_mismatch_repair_MutS_C"/>
</dbReference>
<dbReference type="Pfam" id="PF05192">
    <property type="entry name" value="MutS_III"/>
    <property type="match status" value="1"/>
</dbReference>
<protein>
    <submittedName>
        <fullName evidence="9">DNA repair protein</fullName>
    </submittedName>
</protein>
<feature type="compositionally biased region" description="Low complexity" evidence="6">
    <location>
        <begin position="278"/>
        <end position="288"/>
    </location>
</feature>
<gene>
    <name evidence="9" type="ORF">BcabD6B2_51810</name>
</gene>
<evidence type="ECO:0000313" key="10">
    <source>
        <dbReference type="Proteomes" id="UP001497744"/>
    </source>
</evidence>
<feature type="region of interest" description="Disordered" evidence="6">
    <location>
        <begin position="221"/>
        <end position="289"/>
    </location>
</feature>
<dbReference type="SUPFAM" id="SSF52540">
    <property type="entry name" value="P-loop containing nucleoside triphosphate hydrolases"/>
    <property type="match status" value="1"/>
</dbReference>
<dbReference type="Gene3D" id="1.10.1420.10">
    <property type="match status" value="2"/>
</dbReference>
<dbReference type="RefSeq" id="XP_067717815.1">
    <property type="nucleotide sequence ID" value="XM_067861714.1"/>
</dbReference>
<dbReference type="InterPro" id="IPR027417">
    <property type="entry name" value="P-loop_NTPase"/>
</dbReference>
<dbReference type="SUPFAM" id="SSF55271">
    <property type="entry name" value="DNA repair protein MutS, domain I"/>
    <property type="match status" value="1"/>
</dbReference>
<feature type="compositionally biased region" description="Low complexity" evidence="6">
    <location>
        <begin position="127"/>
        <end position="139"/>
    </location>
</feature>
<evidence type="ECO:0000256" key="4">
    <source>
        <dbReference type="ARBA" id="ARBA00022840"/>
    </source>
</evidence>
<keyword evidence="5" id="KW-0238">DNA-binding</keyword>
<dbReference type="InterPro" id="IPR036187">
    <property type="entry name" value="DNA_mismatch_repair_MutS_sf"/>
</dbReference>
<feature type="domain" description="DNA mismatch repair proteins mutS family" evidence="8">
    <location>
        <begin position="1128"/>
        <end position="1328"/>
    </location>
</feature>
<evidence type="ECO:0000259" key="8">
    <source>
        <dbReference type="SMART" id="SM00534"/>
    </source>
</evidence>
<sequence>MRIMCRRRSGVCPPLPDQPEVCDSRRRFKPLSRGKMQKGIKHYFASISKAVAAASTDTPPYSSQDSIEKDVDCNEADNLGALENEGAATVASLMADPAPSDGANAGDPPEATPEPEVAQEPQPGTPDSVETSSVVTSDSAQLLDEDESPICRKRSLMFDSGFVPDKLKCTDITEDFVEKHLNIIEDFINRNEGSAPSAGASQKPLSARSISVGSNASGCATSLVSPQNSDAVSSPVKRRGPAPGTLGALRARANQRLSADSEGDDTGYSGSHAQKKPYSTSASAASEYAGHDGDVEELTFVDKADDAKSSSTLTLGSEAFNHSSESEECVTDEERKMYLSCPASQKSRCFKAYVEHYYRYNETFVFPAWVRIREIRDRNGLKPTDEAYDPSTVWVPSRSHPWALAFRSCHFTECMQQWWYLKQDRFDQLLFFKMGKFYELFYHDACIVQEICGLRWMGSEAKPHVGFPERSLHVYASSCVARGFKVVVVEQTETPQQLEKRNRESGQRQNAVSRAICEIITPGTITRPEMLGTHSKQLLLISQACPLPDSSTDSLDCAKDTVVTVDTSTTTSEIPSESATNQPPGKPKHDNDQIYRRLGLRRSALPQFADSPADRLLCVCSMDASVGSVSLGMVDVSLGLGELRALIASVKPAEVVVDSDYIGKLDELYGMTVHLGFELTAFNCAHQFTSENVGNKDTKIAHVDHGQFLERARATLGPSSAAYERLLLLLQRYLSSVMLDNLLNYCTVGILDADHAQCMTLDGAALTQLELFKSQEGDESMCLFKFLNKTCCALGERMLRRWLLKPLRSVSRINARSAAVDFLRCNFSVCTAYQEQLSSMPDLERTFGKVLNAAAGCYKMAVYFDEDVFAKLYELHQLLQQFSRLQSHVASFFADANGLGEACPPLLQSMASGVSQVTSHCEELLSRLHLFSTKTCSSRNGVWAPSDEVRERIAAAKSRLDAVLVDMKRECPSAQFVHTKFRYEVELSERDYRRLSAGSKSLEVTSTRAGHVRVHNGRIVSLLQQLEEHEFALTQSELLFFQDAVRQLHERRHVFGSLLVTAAELDCLCSLASVAKSAVVPMVRAEVFERGSGEPYMLVRGSTHPMVCQLNPEAFVPNDLQLSCGGFNSLLLLTGPNMGGKSTLLRQTALCAVMAQMGSFVSATECKMTVVDRVFTRLGSSDNLVQGKSTFLVELEEVSSILHTVGRTFPAATLPQATRDSLVLVDELGRGTSTFDATAIAAACLEKISAIGSRCMFTTHFQEVCAYSLQLPNVSPCHMTASFDDEARTLTFLYKLALGPCPESHGIHVARLAGIPAHVLEMAERVSQRFRAQKRSPVALVSALLGAHSRGDEALLRALYEELC</sequence>
<keyword evidence="10" id="KW-1185">Reference proteome</keyword>
<keyword evidence="2" id="KW-0547">Nucleotide-binding</keyword>
<organism evidence="9 10">
    <name type="scientific">Babesia caballi</name>
    <dbReference type="NCBI Taxonomy" id="5871"/>
    <lineage>
        <taxon>Eukaryota</taxon>
        <taxon>Sar</taxon>
        <taxon>Alveolata</taxon>
        <taxon>Apicomplexa</taxon>
        <taxon>Aconoidasida</taxon>
        <taxon>Piroplasmida</taxon>
        <taxon>Babesiidae</taxon>
        <taxon>Babesia</taxon>
    </lineage>
</organism>
<feature type="region of interest" description="Disordered" evidence="6">
    <location>
        <begin position="95"/>
        <end position="146"/>
    </location>
</feature>
<dbReference type="SMART" id="SM00534">
    <property type="entry name" value="MUTSac"/>
    <property type="match status" value="1"/>
</dbReference>
<dbReference type="Gene3D" id="3.40.50.300">
    <property type="entry name" value="P-loop containing nucleotide triphosphate hydrolases"/>
    <property type="match status" value="1"/>
</dbReference>
<accession>A0AAV4LZV4</accession>
<evidence type="ECO:0000256" key="6">
    <source>
        <dbReference type="SAM" id="MobiDB-lite"/>
    </source>
</evidence>
<evidence type="ECO:0000259" key="7">
    <source>
        <dbReference type="SMART" id="SM00533"/>
    </source>
</evidence>
<dbReference type="GO" id="GO:0032301">
    <property type="term" value="C:MutSalpha complex"/>
    <property type="evidence" value="ECO:0007669"/>
    <property type="project" value="TreeGrafter"/>
</dbReference>
<dbReference type="Pfam" id="PF00488">
    <property type="entry name" value="MutS_V"/>
    <property type="match status" value="1"/>
</dbReference>
<evidence type="ECO:0000256" key="2">
    <source>
        <dbReference type="ARBA" id="ARBA00022741"/>
    </source>
</evidence>
<proteinExistence type="inferred from homology"/>
<comment type="caution">
    <text evidence="9">The sequence shown here is derived from an EMBL/GenBank/DDBJ whole genome shotgun (WGS) entry which is preliminary data.</text>
</comment>